<dbReference type="EMBL" id="LAZR01005522">
    <property type="protein sequence ID" value="KKM99216.1"/>
    <property type="molecule type" value="Genomic_DNA"/>
</dbReference>
<organism evidence="1">
    <name type="scientific">marine sediment metagenome</name>
    <dbReference type="NCBI Taxonomy" id="412755"/>
    <lineage>
        <taxon>unclassified sequences</taxon>
        <taxon>metagenomes</taxon>
        <taxon>ecological metagenomes</taxon>
    </lineage>
</organism>
<sequence length="133" mass="14627">MRRLAMQRGIDTPPEIKAQALAVYADTLSTYKAADVLKGRGIDVHHATIARWAQEVDGLTPRLRQEQKAQLADTWFEVAQSGAERMVTVIETLPDSQVAVPAAIATDKYLKLTEETPDHQGTKISVFVGVKVD</sequence>
<evidence type="ECO:0000313" key="1">
    <source>
        <dbReference type="EMBL" id="KKM99216.1"/>
    </source>
</evidence>
<comment type="caution">
    <text evidence="1">The sequence shown here is derived from an EMBL/GenBank/DDBJ whole genome shotgun (WGS) entry which is preliminary data.</text>
</comment>
<accession>A0A0F9MIZ2</accession>
<protein>
    <submittedName>
        <fullName evidence="1">Uncharacterized protein</fullName>
    </submittedName>
</protein>
<name>A0A0F9MIZ2_9ZZZZ</name>
<proteinExistence type="predicted"/>
<gene>
    <name evidence="1" type="ORF">LCGC14_1150090</name>
</gene>
<reference evidence="1" key="1">
    <citation type="journal article" date="2015" name="Nature">
        <title>Complex archaea that bridge the gap between prokaryotes and eukaryotes.</title>
        <authorList>
            <person name="Spang A."/>
            <person name="Saw J.H."/>
            <person name="Jorgensen S.L."/>
            <person name="Zaremba-Niedzwiedzka K."/>
            <person name="Martijn J."/>
            <person name="Lind A.E."/>
            <person name="van Eijk R."/>
            <person name="Schleper C."/>
            <person name="Guy L."/>
            <person name="Ettema T.J."/>
        </authorList>
    </citation>
    <scope>NUCLEOTIDE SEQUENCE</scope>
</reference>
<dbReference type="AlphaFoldDB" id="A0A0F9MIZ2"/>